<feature type="domain" description="CFA20" evidence="1">
    <location>
        <begin position="4"/>
        <end position="184"/>
    </location>
</feature>
<dbReference type="VEuPathDB" id="ToxoDB:ETH_00012810"/>
<sequence length="191" mass="21588">MLPDFQSGYISILNSVGSHPLQLWACCTAAAGASVAAAADRELGGAPVVELRGPLRCCCICCPPEPQRALKITLPVIVLLVKNLNKLFSFEVQIYDSKNTKRRFRASNFQKTTRIKPFLCAMPLRMDSGWVYVHLNLAELTRKAFGTHYNYTSRVLIHSSCRLQRVFFSEQPFREEQLPDELRLPLQETQS</sequence>
<reference evidence="2" key="1">
    <citation type="submission" date="2013-10" db="EMBL/GenBank/DDBJ databases">
        <title>Genomic analysis of the causative agents of coccidiosis in chickens.</title>
        <authorList>
            <person name="Reid A.J."/>
            <person name="Blake D."/>
            <person name="Billington K."/>
            <person name="Browne H."/>
            <person name="Dunn M."/>
            <person name="Hung S."/>
            <person name="Kawahara F."/>
            <person name="Miranda-Saavedra D."/>
            <person name="Mourier T."/>
            <person name="Nagra H."/>
            <person name="Otto T.D."/>
            <person name="Rawlings N."/>
            <person name="Sanchez A."/>
            <person name="Sanders M."/>
            <person name="Subramaniam C."/>
            <person name="Tay Y."/>
            <person name="Dear P."/>
            <person name="Doerig C."/>
            <person name="Gruber A."/>
            <person name="Parkinson J."/>
            <person name="Shirley M."/>
            <person name="Wan K.L."/>
            <person name="Berriman M."/>
            <person name="Tomley F."/>
            <person name="Pain A."/>
        </authorList>
    </citation>
    <scope>NUCLEOTIDE SEQUENCE [LARGE SCALE GENOMIC DNA]</scope>
    <source>
        <strain evidence="2">Houghton</strain>
    </source>
</reference>
<dbReference type="Pfam" id="PF05018">
    <property type="entry name" value="CFA20_dom"/>
    <property type="match status" value="1"/>
</dbReference>
<accession>U6KZV2</accession>
<reference evidence="2" key="2">
    <citation type="submission" date="2013-10" db="EMBL/GenBank/DDBJ databases">
        <authorList>
            <person name="Aslett M."/>
        </authorList>
    </citation>
    <scope>NUCLEOTIDE SEQUENCE [LARGE SCALE GENOMIC DNA]</scope>
    <source>
        <strain evidence="2">Houghton</strain>
    </source>
</reference>
<evidence type="ECO:0000313" key="2">
    <source>
        <dbReference type="EMBL" id="CDJ43707.1"/>
    </source>
</evidence>
<dbReference type="VEuPathDB" id="ToxoDB:ETH2_0307500"/>
<evidence type="ECO:0000313" key="3">
    <source>
        <dbReference type="Proteomes" id="UP000030747"/>
    </source>
</evidence>
<dbReference type="InterPro" id="IPR040441">
    <property type="entry name" value="CFA20/CFAP20DC"/>
</dbReference>
<dbReference type="OrthoDB" id="7486196at2759"/>
<name>U6KZV2_EIMTE</name>
<dbReference type="OMA" id="TTYISCP"/>
<dbReference type="Proteomes" id="UP000030747">
    <property type="component" value="Unassembled WGS sequence"/>
</dbReference>
<dbReference type="InterPro" id="IPR007714">
    <property type="entry name" value="CFA20_dom"/>
</dbReference>
<dbReference type="AlphaFoldDB" id="U6KZV2"/>
<dbReference type="EMBL" id="HG676049">
    <property type="protein sequence ID" value="CDJ43707.1"/>
    <property type="molecule type" value="Genomic_DNA"/>
</dbReference>
<organism evidence="2 3">
    <name type="scientific">Eimeria tenella</name>
    <name type="common">Coccidian parasite</name>
    <dbReference type="NCBI Taxonomy" id="5802"/>
    <lineage>
        <taxon>Eukaryota</taxon>
        <taxon>Sar</taxon>
        <taxon>Alveolata</taxon>
        <taxon>Apicomplexa</taxon>
        <taxon>Conoidasida</taxon>
        <taxon>Coccidia</taxon>
        <taxon>Eucoccidiorida</taxon>
        <taxon>Eimeriorina</taxon>
        <taxon>Eimeriidae</taxon>
        <taxon>Eimeria</taxon>
    </lineage>
</organism>
<keyword evidence="3" id="KW-1185">Reference proteome</keyword>
<proteinExistence type="predicted"/>
<dbReference type="RefSeq" id="XP_013234456.1">
    <property type="nucleotide sequence ID" value="XM_013379002.1"/>
</dbReference>
<protein>
    <submittedName>
        <fullName evidence="2">GD23728, related</fullName>
    </submittedName>
</protein>
<dbReference type="PANTHER" id="PTHR12458">
    <property type="entry name" value="ORF PROTEIN"/>
    <property type="match status" value="1"/>
</dbReference>
<dbReference type="GeneID" id="25251729"/>
<evidence type="ECO:0000259" key="1">
    <source>
        <dbReference type="Pfam" id="PF05018"/>
    </source>
</evidence>
<gene>
    <name evidence="2" type="ORF">ETH_00012810</name>
</gene>